<evidence type="ECO:0000313" key="2">
    <source>
        <dbReference type="EMBL" id="CBH23666.1"/>
    </source>
</evidence>
<dbReference type="EMBL" id="FP565814">
    <property type="protein sequence ID" value="CBH23666.1"/>
    <property type="molecule type" value="Genomic_DNA"/>
</dbReference>
<dbReference type="InterPro" id="IPR001387">
    <property type="entry name" value="Cro/C1-type_HTH"/>
</dbReference>
<dbReference type="Pfam" id="PF13744">
    <property type="entry name" value="HTH_37"/>
    <property type="match status" value="1"/>
</dbReference>
<dbReference type="CDD" id="cd00093">
    <property type="entry name" value="HTH_XRE"/>
    <property type="match status" value="1"/>
</dbReference>
<dbReference type="GO" id="GO:0003677">
    <property type="term" value="F:DNA binding"/>
    <property type="evidence" value="ECO:0007669"/>
    <property type="project" value="InterPro"/>
</dbReference>
<dbReference type="InterPro" id="IPR010982">
    <property type="entry name" value="Lambda_DNA-bd_dom_sf"/>
</dbReference>
<dbReference type="SMART" id="SM00530">
    <property type="entry name" value="HTH_XRE"/>
    <property type="match status" value="1"/>
</dbReference>
<dbReference type="InterPro" id="IPR039554">
    <property type="entry name" value="HigA2-like_HTH"/>
</dbReference>
<accession>D5H6L1</accession>
<dbReference type="SUPFAM" id="SSF47413">
    <property type="entry name" value="lambda repressor-like DNA-binding domains"/>
    <property type="match status" value="1"/>
</dbReference>
<feature type="domain" description="HTH cro/C1-type" evidence="1">
    <location>
        <begin position="85"/>
        <end position="140"/>
    </location>
</feature>
<proteinExistence type="predicted"/>
<dbReference type="AlphaFoldDB" id="D5H6L1"/>
<dbReference type="KEGG" id="srm:SRM_00745"/>
<gene>
    <name evidence="2" type="ordered locus">SRM_00745</name>
</gene>
<dbReference type="Gene3D" id="1.10.260.40">
    <property type="entry name" value="lambda repressor-like DNA-binding domains"/>
    <property type="match status" value="1"/>
</dbReference>
<dbReference type="Proteomes" id="UP000000933">
    <property type="component" value="Chromosome"/>
</dbReference>
<dbReference type="PROSITE" id="PS50943">
    <property type="entry name" value="HTH_CROC1"/>
    <property type="match status" value="1"/>
</dbReference>
<evidence type="ECO:0000313" key="3">
    <source>
        <dbReference type="Proteomes" id="UP000000933"/>
    </source>
</evidence>
<protein>
    <recommendedName>
        <fullName evidence="1">HTH cro/C1-type domain-containing protein</fullName>
    </recommendedName>
</protein>
<dbReference type="HOGENOM" id="CLU_1730099_0_0_10"/>
<evidence type="ECO:0000259" key="1">
    <source>
        <dbReference type="PROSITE" id="PS50943"/>
    </source>
</evidence>
<reference evidence="2 3" key="1">
    <citation type="journal article" date="2010" name="ISME J.">
        <title>Fine-scale evolution: genomic, phenotypic and ecological differentiation in two coexisting Salinibacter ruber strains.</title>
        <authorList>
            <person name="Pena A."/>
            <person name="Teeling H."/>
            <person name="Huerta-Cepas J."/>
            <person name="Santos F."/>
            <person name="Yarza P."/>
            <person name="Brito-Echeverria J."/>
            <person name="Lucio M."/>
            <person name="Schmitt-Kopplin P."/>
            <person name="Meseguer I."/>
            <person name="Schenowitz C."/>
            <person name="Dossat C."/>
            <person name="Barbe V."/>
            <person name="Dopazo J."/>
            <person name="Rossello-Mora R."/>
            <person name="Schuler M."/>
            <person name="Glockner F.O."/>
            <person name="Amann R."/>
            <person name="Gabaldon T."/>
            <person name="Anton J."/>
        </authorList>
    </citation>
    <scope>NUCLEOTIDE SEQUENCE [LARGE SCALE GENOMIC DNA]</scope>
    <source>
        <strain evidence="2 3">M8</strain>
    </source>
</reference>
<name>D5H6L1_SALRM</name>
<dbReference type="PATRIC" id="fig|761659.10.peg.835"/>
<sequence length="151" mass="17240">MEKFCNYCLRCILSVFITLERISTRTTSVILPRGKMDKQRTDSEFDSTNIEPEYTKSSGNVFKDLGFEDDKAENLKIRADLMISLRRFIKENGLTQEEAADLFGVSQPRISDLVNCKIEKFSIDTLVNMITKTGAEVDLKVDTSRQKRLTA</sequence>
<organism evidence="2 3">
    <name type="scientific">Salinibacter ruber (strain M8)</name>
    <dbReference type="NCBI Taxonomy" id="761659"/>
    <lineage>
        <taxon>Bacteria</taxon>
        <taxon>Pseudomonadati</taxon>
        <taxon>Rhodothermota</taxon>
        <taxon>Rhodothermia</taxon>
        <taxon>Rhodothermales</taxon>
        <taxon>Salinibacteraceae</taxon>
        <taxon>Salinibacter</taxon>
    </lineage>
</organism>
<reference evidence="3" key="2">
    <citation type="submission" date="2010-04" db="EMBL/GenBank/DDBJ databases">
        <title>Genome sequence of Salinibacter ruber M8.</title>
        <authorList>
            <consortium name="Genoscope"/>
        </authorList>
    </citation>
    <scope>NUCLEOTIDE SEQUENCE [LARGE SCALE GENOMIC DNA]</scope>
    <source>
        <strain evidence="3">M8</strain>
    </source>
</reference>